<comment type="subcellular location">
    <subcellularLocation>
        <location evidence="1">Mitochondrion</location>
    </subcellularLocation>
</comment>
<dbReference type="PANTHER" id="PTHR28018:SF3">
    <property type="entry name" value="RESPIRATORY SUPERCOMPLEX FACTOR 2, MITOCHONDRIAL"/>
    <property type="match status" value="1"/>
</dbReference>
<evidence type="ECO:0000256" key="5">
    <source>
        <dbReference type="SAM" id="MobiDB-lite"/>
    </source>
</evidence>
<dbReference type="InterPro" id="IPR007667">
    <property type="entry name" value="Hypoxia_induced_domain"/>
</dbReference>
<sequence length="217" mass="24937">MKIVSEEEKLAHRKVVLTEGLKGCLVGVGMAYGIVRAVKYRYPVRFSQMNTSIKTAMWAMPTILMGAFFADDGSVKFDEDIYRSDYLKKQEMEKLANYNKLSSTDKALHNLNENKYKIIVGAWATSLYGSWTLVNRDRYMTKAQKIVQARVYAQAFTVVLLLGTILLSMHENEMLKKSPPPVPEWKKYLQEQEEREKQGLVTATPQPQLHKQHPHQP</sequence>
<evidence type="ECO:0000256" key="1">
    <source>
        <dbReference type="ARBA" id="ARBA00004173"/>
    </source>
</evidence>
<dbReference type="KEGG" id="pic:PICST_85528"/>
<keyword evidence="4 6" id="KW-0472">Membrane</keyword>
<dbReference type="Pfam" id="PF04588">
    <property type="entry name" value="HIG_1_N"/>
    <property type="match status" value="1"/>
</dbReference>
<feature type="compositionally biased region" description="Basic and acidic residues" evidence="5">
    <location>
        <begin position="184"/>
        <end position="198"/>
    </location>
</feature>
<dbReference type="STRING" id="322104.A3M0P9"/>
<keyword evidence="9" id="KW-1185">Reference proteome</keyword>
<dbReference type="GO" id="GO:0033617">
    <property type="term" value="P:mitochondrial respiratory chain complex IV assembly"/>
    <property type="evidence" value="ECO:0007669"/>
    <property type="project" value="TreeGrafter"/>
</dbReference>
<dbReference type="GO" id="GO:0005739">
    <property type="term" value="C:mitochondrion"/>
    <property type="evidence" value="ECO:0007669"/>
    <property type="project" value="UniProtKB-SubCell"/>
</dbReference>
<dbReference type="Proteomes" id="UP000002258">
    <property type="component" value="Chromosome 8"/>
</dbReference>
<dbReference type="RefSeq" id="XP_001386600.2">
    <property type="nucleotide sequence ID" value="XM_001386563.1"/>
</dbReference>
<name>A3M0P9_PICST</name>
<feature type="transmembrane region" description="Helical" evidence="6">
    <location>
        <begin position="151"/>
        <end position="169"/>
    </location>
</feature>
<feature type="domain" description="HIG1" evidence="7">
    <location>
        <begin position="82"/>
        <end position="179"/>
    </location>
</feature>
<evidence type="ECO:0000256" key="2">
    <source>
        <dbReference type="ARBA" id="ARBA00022692"/>
    </source>
</evidence>
<evidence type="ECO:0000256" key="3">
    <source>
        <dbReference type="ARBA" id="ARBA00022989"/>
    </source>
</evidence>
<dbReference type="PROSITE" id="PS51503">
    <property type="entry name" value="HIG1"/>
    <property type="match status" value="1"/>
</dbReference>
<evidence type="ECO:0000313" key="8">
    <source>
        <dbReference type="EMBL" id="ABN68571.2"/>
    </source>
</evidence>
<dbReference type="InterPro" id="IPR040153">
    <property type="entry name" value="Rcf2"/>
</dbReference>
<evidence type="ECO:0000259" key="7">
    <source>
        <dbReference type="PROSITE" id="PS51503"/>
    </source>
</evidence>
<dbReference type="OrthoDB" id="1915122at2759"/>
<dbReference type="HOGENOM" id="CLU_079101_3_0_1"/>
<proteinExistence type="predicted"/>
<feature type="transmembrane region" description="Helical" evidence="6">
    <location>
        <begin position="20"/>
        <end position="39"/>
    </location>
</feature>
<dbReference type="OMA" id="SHISFVE"/>
<evidence type="ECO:0000256" key="4">
    <source>
        <dbReference type="ARBA" id="ARBA00023136"/>
    </source>
</evidence>
<dbReference type="GeneID" id="4841117"/>
<feature type="region of interest" description="Disordered" evidence="5">
    <location>
        <begin position="175"/>
        <end position="217"/>
    </location>
</feature>
<evidence type="ECO:0000313" key="9">
    <source>
        <dbReference type="Proteomes" id="UP000002258"/>
    </source>
</evidence>
<accession>A3M0P9</accession>
<keyword evidence="2 6" id="KW-0812">Transmembrane</keyword>
<evidence type="ECO:0000256" key="6">
    <source>
        <dbReference type="SAM" id="Phobius"/>
    </source>
</evidence>
<dbReference type="AlphaFoldDB" id="A3M0P9"/>
<dbReference type="PANTHER" id="PTHR28018">
    <property type="entry name" value="RESPIRATORY SUPERCOMPLEX FACTOR 2, MITOCHONDRIAL"/>
    <property type="match status" value="1"/>
</dbReference>
<dbReference type="Gene3D" id="6.10.140.1320">
    <property type="match status" value="1"/>
</dbReference>
<protein>
    <recommendedName>
        <fullName evidence="7">HIG1 domain-containing protein</fullName>
    </recommendedName>
</protein>
<organism evidence="8 9">
    <name type="scientific">Scheffersomyces stipitis (strain ATCC 58785 / CBS 6054 / NBRC 10063 / NRRL Y-11545)</name>
    <name type="common">Yeast</name>
    <name type="synonym">Pichia stipitis</name>
    <dbReference type="NCBI Taxonomy" id="322104"/>
    <lineage>
        <taxon>Eukaryota</taxon>
        <taxon>Fungi</taxon>
        <taxon>Dikarya</taxon>
        <taxon>Ascomycota</taxon>
        <taxon>Saccharomycotina</taxon>
        <taxon>Pichiomycetes</taxon>
        <taxon>Debaryomycetaceae</taxon>
        <taxon>Scheffersomyces</taxon>
    </lineage>
</organism>
<gene>
    <name evidence="8" type="ORF">PICST_85528</name>
</gene>
<dbReference type="InParanoid" id="A3M0P9"/>
<keyword evidence="3 6" id="KW-1133">Transmembrane helix</keyword>
<dbReference type="eggNOG" id="ENOG502QT50">
    <property type="taxonomic scope" value="Eukaryota"/>
</dbReference>
<dbReference type="FunCoup" id="A3M0P9">
    <property type="interactions" value="73"/>
</dbReference>
<dbReference type="EMBL" id="CP000502">
    <property type="protein sequence ID" value="ABN68571.2"/>
    <property type="molecule type" value="Genomic_DNA"/>
</dbReference>
<reference evidence="8 9" key="1">
    <citation type="journal article" date="2007" name="Nat. Biotechnol.">
        <title>Genome sequence of the lignocellulose-bioconverting and xylose-fermenting yeast Pichia stipitis.</title>
        <authorList>
            <person name="Jeffries T.W."/>
            <person name="Grigoriev I.V."/>
            <person name="Grimwood J."/>
            <person name="Laplaza J.M."/>
            <person name="Aerts A."/>
            <person name="Salamov A."/>
            <person name="Schmutz J."/>
            <person name="Lindquist E."/>
            <person name="Dehal P."/>
            <person name="Shapiro H."/>
            <person name="Jin Y.S."/>
            <person name="Passoth V."/>
            <person name="Richardson P.M."/>
        </authorList>
    </citation>
    <scope>NUCLEOTIDE SEQUENCE [LARGE SCALE GENOMIC DNA]</scope>
    <source>
        <strain evidence="9">ATCC 58785 / CBS 6054 / NBRC 10063 / NRRL Y-11545</strain>
    </source>
</reference>